<comment type="caution">
    <text evidence="2">The sequence shown here is derived from an EMBL/GenBank/DDBJ whole genome shotgun (WGS) entry which is preliminary data.</text>
</comment>
<feature type="transmembrane region" description="Helical" evidence="1">
    <location>
        <begin position="12"/>
        <end position="32"/>
    </location>
</feature>
<feature type="transmembrane region" description="Helical" evidence="1">
    <location>
        <begin position="81"/>
        <end position="112"/>
    </location>
</feature>
<keyword evidence="1" id="KW-0472">Membrane</keyword>
<evidence type="ECO:0000313" key="3">
    <source>
        <dbReference type="Proteomes" id="UP001610063"/>
    </source>
</evidence>
<keyword evidence="3" id="KW-1185">Reference proteome</keyword>
<proteinExistence type="predicted"/>
<sequence>MKNKIPEWLSNFPTIGFAFFAIAVLITITYFFMLATAGKRTKKFIFASAKETVYFDIATRFVAFGLVFFAFYAIINWIGKAAIYHIFGAGFFSIIIGVAFGYAFWAIVKYYYPFVLEKRLDKIRFKPMKSKAGNPMRLLNEEEEDEYMTPAMIEEEDNHIADYDIWVDEKTGEKVVEKYDMLFHALVCEKCNYRTMRDLREEVVKEASASEEGLIVKHYKCTYCGHSKTQDLKVAALG</sequence>
<organism evidence="2 3">
    <name type="scientific">Marinoscillum luteum</name>
    <dbReference type="NCBI Taxonomy" id="861051"/>
    <lineage>
        <taxon>Bacteria</taxon>
        <taxon>Pseudomonadati</taxon>
        <taxon>Bacteroidota</taxon>
        <taxon>Cytophagia</taxon>
        <taxon>Cytophagales</taxon>
        <taxon>Reichenbachiellaceae</taxon>
        <taxon>Marinoscillum</taxon>
    </lineage>
</organism>
<keyword evidence="1" id="KW-1133">Transmembrane helix</keyword>
<evidence type="ECO:0000256" key="1">
    <source>
        <dbReference type="SAM" id="Phobius"/>
    </source>
</evidence>
<dbReference type="EMBL" id="JBIPKE010000018">
    <property type="protein sequence ID" value="MFH6984558.1"/>
    <property type="molecule type" value="Genomic_DNA"/>
</dbReference>
<reference evidence="2 3" key="1">
    <citation type="journal article" date="2013" name="Int. J. Syst. Evol. Microbiol.">
        <title>Marinoscillum luteum sp. nov., isolated from marine sediment.</title>
        <authorList>
            <person name="Cha I.T."/>
            <person name="Park S.J."/>
            <person name="Kim S.J."/>
            <person name="Kim J.G."/>
            <person name="Jung M.Y."/>
            <person name="Shin K.S."/>
            <person name="Kwon K.K."/>
            <person name="Yang S.H."/>
            <person name="Seo Y.S."/>
            <person name="Rhee S.K."/>
        </authorList>
    </citation>
    <scope>NUCLEOTIDE SEQUENCE [LARGE SCALE GENOMIC DNA]</scope>
    <source>
        <strain evidence="2 3">KCTC 23939</strain>
    </source>
</reference>
<name>A0ABW7NA97_9BACT</name>
<keyword evidence="1" id="KW-0812">Transmembrane</keyword>
<evidence type="ECO:0000313" key="2">
    <source>
        <dbReference type="EMBL" id="MFH6984558.1"/>
    </source>
</evidence>
<feature type="transmembrane region" description="Helical" evidence="1">
    <location>
        <begin position="53"/>
        <end position="75"/>
    </location>
</feature>
<gene>
    <name evidence="2" type="ORF">ACHKAR_13980</name>
</gene>
<dbReference type="RefSeq" id="WP_159582306.1">
    <property type="nucleotide sequence ID" value="NZ_JBIPKE010000018.1"/>
</dbReference>
<protein>
    <recommendedName>
        <fullName evidence="4">MFS transporter</fullName>
    </recommendedName>
</protein>
<dbReference type="Proteomes" id="UP001610063">
    <property type="component" value="Unassembled WGS sequence"/>
</dbReference>
<accession>A0ABW7NA97</accession>
<evidence type="ECO:0008006" key="4">
    <source>
        <dbReference type="Google" id="ProtNLM"/>
    </source>
</evidence>